<dbReference type="EMBL" id="FNEZ01000004">
    <property type="protein sequence ID" value="SDK17172.1"/>
    <property type="molecule type" value="Genomic_DNA"/>
</dbReference>
<dbReference type="CDD" id="cd01449">
    <property type="entry name" value="TST_Repeat_2"/>
    <property type="match status" value="1"/>
</dbReference>
<evidence type="ECO:0000256" key="2">
    <source>
        <dbReference type="ARBA" id="ARBA00022737"/>
    </source>
</evidence>
<dbReference type="InterPro" id="IPR045078">
    <property type="entry name" value="TST/MPST-like"/>
</dbReference>
<keyword evidence="4" id="KW-0670">Pyruvate</keyword>
<keyword evidence="1 4" id="KW-0808">Transferase</keyword>
<reference evidence="4 5" key="1">
    <citation type="submission" date="2016-10" db="EMBL/GenBank/DDBJ databases">
        <authorList>
            <person name="de Groot N.N."/>
        </authorList>
    </citation>
    <scope>NUCLEOTIDE SEQUENCE [LARGE SCALE GENOMIC DNA]</scope>
    <source>
        <strain evidence="4 5">CGMCC 1.10076</strain>
    </source>
</reference>
<dbReference type="PANTHER" id="PTHR11364">
    <property type="entry name" value="THIOSULFATE SULFERTANSFERASE"/>
    <property type="match status" value="1"/>
</dbReference>
<dbReference type="Proteomes" id="UP000199580">
    <property type="component" value="Unassembled WGS sequence"/>
</dbReference>
<evidence type="ECO:0000313" key="4">
    <source>
        <dbReference type="EMBL" id="SDK17172.1"/>
    </source>
</evidence>
<dbReference type="GO" id="GO:0004792">
    <property type="term" value="F:thiosulfate-cyanide sulfurtransferase activity"/>
    <property type="evidence" value="ECO:0007669"/>
    <property type="project" value="TreeGrafter"/>
</dbReference>
<dbReference type="InterPro" id="IPR001763">
    <property type="entry name" value="Rhodanese-like_dom"/>
</dbReference>
<dbReference type="Gene3D" id="3.40.250.10">
    <property type="entry name" value="Rhodanese-like domain"/>
    <property type="match status" value="2"/>
</dbReference>
<dbReference type="SUPFAM" id="SSF52821">
    <property type="entry name" value="Rhodanese/Cell cycle control phosphatase"/>
    <property type="match status" value="2"/>
</dbReference>
<evidence type="ECO:0000313" key="5">
    <source>
        <dbReference type="Proteomes" id="UP000199580"/>
    </source>
</evidence>
<dbReference type="PANTHER" id="PTHR11364:SF27">
    <property type="entry name" value="SULFURTRANSFERASE"/>
    <property type="match status" value="1"/>
</dbReference>
<proteinExistence type="predicted"/>
<protein>
    <submittedName>
        <fullName evidence="4">Thiosulfate/3-mercaptopyruvate sulfurtransferase</fullName>
    </submittedName>
</protein>
<dbReference type="Pfam" id="PF00581">
    <property type="entry name" value="Rhodanese"/>
    <property type="match status" value="2"/>
</dbReference>
<dbReference type="AlphaFoldDB" id="A0A1G8ZPZ4"/>
<organism evidence="4 5">
    <name type="scientific">Flavobacterium noncentrifugens</name>
    <dbReference type="NCBI Taxonomy" id="1128970"/>
    <lineage>
        <taxon>Bacteria</taxon>
        <taxon>Pseudomonadati</taxon>
        <taxon>Bacteroidota</taxon>
        <taxon>Flavobacteriia</taxon>
        <taxon>Flavobacteriales</taxon>
        <taxon>Flavobacteriaceae</taxon>
        <taxon>Flavobacterium</taxon>
    </lineage>
</organism>
<name>A0A1G8ZPZ4_9FLAO</name>
<gene>
    <name evidence="4" type="ORF">SAMN04487935_2694</name>
</gene>
<feature type="domain" description="Rhodanese" evidence="3">
    <location>
        <begin position="28"/>
        <end position="138"/>
    </location>
</feature>
<dbReference type="STRING" id="1128970.SAMN04487935_2694"/>
<accession>A0A1G8ZPZ4</accession>
<feature type="domain" description="Rhodanese" evidence="3">
    <location>
        <begin position="169"/>
        <end position="282"/>
    </location>
</feature>
<evidence type="ECO:0000259" key="3">
    <source>
        <dbReference type="PROSITE" id="PS50206"/>
    </source>
</evidence>
<dbReference type="CDD" id="cd01448">
    <property type="entry name" value="TST_Repeat_1"/>
    <property type="match status" value="1"/>
</dbReference>
<keyword evidence="2" id="KW-0677">Repeat</keyword>
<dbReference type="RefSeq" id="WP_174799819.1">
    <property type="nucleotide sequence ID" value="NZ_BKAI01000008.1"/>
</dbReference>
<dbReference type="SMART" id="SM00450">
    <property type="entry name" value="RHOD"/>
    <property type="match status" value="2"/>
</dbReference>
<dbReference type="InterPro" id="IPR036873">
    <property type="entry name" value="Rhodanese-like_dom_sf"/>
</dbReference>
<evidence type="ECO:0000256" key="1">
    <source>
        <dbReference type="ARBA" id="ARBA00022679"/>
    </source>
</evidence>
<keyword evidence="5" id="KW-1185">Reference proteome</keyword>
<sequence length="284" mass="31105">MKSENIPSIIQAQALANLYQTQKIIIAEAGNGAAARQDYDQLHLQNALYLDLDSQLAEVPENAANGGRHPLPKIEKFGETLISLGISKDDHIIIYDRKNGANAAARFWWMLKSAGFEKVQVLNGGFQAALQANLPMDDHLVIPQKVNPYPVDSWKLPTVGIKEVEAFASDPKSIVIDVREPIRYDGKTEPIDLVAGHIPGAINIPFAENLNANGEFLSPEVLRSKYERALNGTDPENIAVHCGSGVTACHTLLAMDYAGLKIPNLYVGSWSEWSRNEKPIATNT</sequence>
<dbReference type="PROSITE" id="PS50206">
    <property type="entry name" value="RHODANESE_3"/>
    <property type="match status" value="2"/>
</dbReference>